<evidence type="ECO:0000313" key="15">
    <source>
        <dbReference type="EMBL" id="AEB08684.1"/>
    </source>
</evidence>
<dbReference type="InterPro" id="IPR050810">
    <property type="entry name" value="Bact_Secretion_Sys_Channel"/>
</dbReference>
<evidence type="ECO:0000259" key="14">
    <source>
        <dbReference type="Pfam" id="PF21305"/>
    </source>
</evidence>
<feature type="domain" description="NolW-like" evidence="13">
    <location>
        <begin position="197"/>
        <end position="255"/>
    </location>
</feature>
<comment type="similarity">
    <text evidence="2">Belongs to the bacterial secretin family. GSP D subfamily.</text>
</comment>
<evidence type="ECO:0000256" key="3">
    <source>
        <dbReference type="ARBA" id="ARBA00022448"/>
    </source>
</evidence>
<dbReference type="GO" id="GO:0009279">
    <property type="term" value="C:cell outer membrane"/>
    <property type="evidence" value="ECO:0007669"/>
    <property type="project" value="UniProtKB-SubCell"/>
</dbReference>
<dbReference type="Pfam" id="PF03958">
    <property type="entry name" value="Secretin_N"/>
    <property type="match status" value="2"/>
</dbReference>
<comment type="subcellular location">
    <subcellularLocation>
        <location evidence="1 10">Cell outer membrane</location>
    </subcellularLocation>
</comment>
<feature type="region of interest" description="Disordered" evidence="11">
    <location>
        <begin position="774"/>
        <end position="794"/>
    </location>
</feature>
<feature type="domain" description="NolW-like" evidence="13">
    <location>
        <begin position="338"/>
        <end position="493"/>
    </location>
</feature>
<keyword evidence="5" id="KW-0812">Transmembrane</keyword>
<dbReference type="InterPro" id="IPR049371">
    <property type="entry name" value="GspD-like_N0"/>
</dbReference>
<dbReference type="InterPro" id="IPR001775">
    <property type="entry name" value="GspD/PilQ"/>
</dbReference>
<evidence type="ECO:0000256" key="7">
    <source>
        <dbReference type="ARBA" id="ARBA00022927"/>
    </source>
</evidence>
<dbReference type="STRING" id="880072.Desac_0805"/>
<dbReference type="eggNOG" id="COG1450">
    <property type="taxonomic scope" value="Bacteria"/>
</dbReference>
<keyword evidence="9" id="KW-0998">Cell outer membrane</keyword>
<keyword evidence="8" id="KW-0472">Membrane</keyword>
<evidence type="ECO:0000313" key="16">
    <source>
        <dbReference type="Proteomes" id="UP000000483"/>
    </source>
</evidence>
<dbReference type="AlphaFoldDB" id="F2NGR3"/>
<evidence type="ECO:0000256" key="5">
    <source>
        <dbReference type="ARBA" id="ARBA00022692"/>
    </source>
</evidence>
<dbReference type="PANTHER" id="PTHR30332:SF25">
    <property type="entry name" value="SECRETIN XPSD"/>
    <property type="match status" value="1"/>
</dbReference>
<feature type="compositionally biased region" description="Gly residues" evidence="11">
    <location>
        <begin position="379"/>
        <end position="399"/>
    </location>
</feature>
<dbReference type="Gene3D" id="3.30.1370.120">
    <property type="match status" value="3"/>
</dbReference>
<gene>
    <name evidence="15" type="ordered locus">Desac_0805</name>
</gene>
<dbReference type="Pfam" id="PF00263">
    <property type="entry name" value="Secretin"/>
    <property type="match status" value="1"/>
</dbReference>
<evidence type="ECO:0000256" key="10">
    <source>
        <dbReference type="RuleBase" id="RU004004"/>
    </source>
</evidence>
<name>F2NGR3_DESAR</name>
<dbReference type="OrthoDB" id="9775455at2"/>
<dbReference type="GO" id="GO:0015628">
    <property type="term" value="P:protein secretion by the type II secretion system"/>
    <property type="evidence" value="ECO:0007669"/>
    <property type="project" value="InterPro"/>
</dbReference>
<proteinExistence type="inferred from homology"/>
<dbReference type="InterPro" id="IPR005644">
    <property type="entry name" value="NolW-like"/>
</dbReference>
<dbReference type="EMBL" id="CP002629">
    <property type="protein sequence ID" value="AEB08684.1"/>
    <property type="molecule type" value="Genomic_DNA"/>
</dbReference>
<evidence type="ECO:0000256" key="4">
    <source>
        <dbReference type="ARBA" id="ARBA00022452"/>
    </source>
</evidence>
<dbReference type="eggNOG" id="COG4796">
    <property type="taxonomic scope" value="Bacteria"/>
</dbReference>
<dbReference type="Proteomes" id="UP000000483">
    <property type="component" value="Chromosome"/>
</dbReference>
<dbReference type="GO" id="GO:0015627">
    <property type="term" value="C:type II protein secretion system complex"/>
    <property type="evidence" value="ECO:0007669"/>
    <property type="project" value="InterPro"/>
</dbReference>
<dbReference type="InterPro" id="IPR013356">
    <property type="entry name" value="T2SS_GspD"/>
</dbReference>
<feature type="domain" description="Type II/III secretion system secretin-like" evidence="12">
    <location>
        <begin position="586"/>
        <end position="751"/>
    </location>
</feature>
<dbReference type="InterPro" id="IPR038591">
    <property type="entry name" value="NolW-like_sf"/>
</dbReference>
<evidence type="ECO:0000256" key="9">
    <source>
        <dbReference type="ARBA" id="ARBA00023237"/>
    </source>
</evidence>
<keyword evidence="6" id="KW-0732">Signal</keyword>
<reference evidence="15 16" key="1">
    <citation type="journal article" date="2011" name="Stand. Genomic Sci.">
        <title>Complete genome sequence of the acetate-degrading sulfate reducer Desulfobacca acetoxidans type strain (ASRB2).</title>
        <authorList>
            <person name="Goker M."/>
            <person name="Teshima H."/>
            <person name="Lapidus A."/>
            <person name="Nolan M."/>
            <person name="Lucas S."/>
            <person name="Hammon N."/>
            <person name="Deshpande S."/>
            <person name="Cheng J.F."/>
            <person name="Tapia R."/>
            <person name="Han C."/>
            <person name="Goodwin L."/>
            <person name="Pitluck S."/>
            <person name="Huntemann M."/>
            <person name="Liolios K."/>
            <person name="Ivanova N."/>
            <person name="Pagani I."/>
            <person name="Mavromatis K."/>
            <person name="Ovchinikova G."/>
            <person name="Pati A."/>
            <person name="Chen A."/>
            <person name="Palaniappan K."/>
            <person name="Land M."/>
            <person name="Hauser L."/>
            <person name="Brambilla E.M."/>
            <person name="Rohde M."/>
            <person name="Spring S."/>
            <person name="Detter J.C."/>
            <person name="Woyke T."/>
            <person name="Bristow J."/>
            <person name="Eisen J.A."/>
            <person name="Markowitz V."/>
            <person name="Hugenholtz P."/>
            <person name="Kyrpides N.C."/>
            <person name="Klenk H.P."/>
        </authorList>
    </citation>
    <scope>NUCLEOTIDE SEQUENCE [LARGE SCALE GENOMIC DNA]</scope>
    <source>
        <strain evidence="16">ATCC 700848 / DSM 11109 / ASRB2</strain>
    </source>
</reference>
<evidence type="ECO:0000256" key="6">
    <source>
        <dbReference type="ARBA" id="ARBA00022729"/>
    </source>
</evidence>
<accession>F2NGR3</accession>
<feature type="region of interest" description="Disordered" evidence="11">
    <location>
        <begin position="365"/>
        <end position="435"/>
    </location>
</feature>
<keyword evidence="3 10" id="KW-0813">Transport</keyword>
<sequence>MLLNKAIIKGIIGFLFFLGGLELYGCAPTKVVTAPPEPTQVRPPVRVFTTPPKTPPSETTKLSPNDEVMHYERDIASYGSVLKKIPQTRRTRNKGEKVYPIDLNLKNADLVEAVRVIADVIGLNYSIDPKVKGTVSVRATGRLGQSELLSIMETLLSINGATMIRADGLYKIVPSDKAFTQGMPVYSQGTVPAGMRTQVVFLDQTPAKEMADALKPLVSPAGAISAVGHNFIVLSDNPDNLDRLVNLITLLDSRGLAESSVKVIRVKNTGPGEVIKELETIFSSYGTGGEKGRFGVSFMPVERLNAVMILAPSRALMDRASYWIKQLDMQTDLLANMHVYQVENYKAKNLASLLTQVYGGTPAADAIKETGPERTTTGGTSGLEGGLGTSGGLGGGRSGQTGTAMQTTSGTLGTGANMLSAPGEASPLSGASASAAPLKERATALDAASGTTPKEGVRIIPDEENNLLVIMAPPYEWKIISRLLKQLDIMPRQVLNEVLIAEVRLTDDLKYGLEFLLGQSPTTATESTSDNSGALVASSTSTTIVPGTIQGVDINSPASAQFAAASGLTFVALDTANKLKGLINLLSSEGKVNILASPHIMAANNQEARIMIGEEVPILSSQSIPLVSQTTSFQTNTVQYRNTGIILTVKPQINAKGLVTLEIAQEVSNATATTTGVTSSPTFTVRHAKTQLITGDNQTVVLGGLIREDLTETQAGIPGLRRIPLLGPLFGSTGVSRQKTELVVLITPHIVTNLQEGARVTHEMKEKVGVQEIKTERRTPEPSTYPREVAPPAY</sequence>
<feature type="compositionally biased region" description="Low complexity" evidence="11">
    <location>
        <begin position="39"/>
        <end position="63"/>
    </location>
</feature>
<evidence type="ECO:0000256" key="8">
    <source>
        <dbReference type="ARBA" id="ARBA00023136"/>
    </source>
</evidence>
<dbReference type="Pfam" id="PF21305">
    <property type="entry name" value="type_II_gspD_N0"/>
    <property type="match status" value="1"/>
</dbReference>
<evidence type="ECO:0000259" key="13">
    <source>
        <dbReference type="Pfam" id="PF03958"/>
    </source>
</evidence>
<dbReference type="PRINTS" id="PR00811">
    <property type="entry name" value="BCTERIALGSPD"/>
</dbReference>
<evidence type="ECO:0000256" key="11">
    <source>
        <dbReference type="SAM" id="MobiDB-lite"/>
    </source>
</evidence>
<evidence type="ECO:0000259" key="12">
    <source>
        <dbReference type="Pfam" id="PF00263"/>
    </source>
</evidence>
<feature type="compositionally biased region" description="Low complexity" evidence="11">
    <location>
        <begin position="420"/>
        <end position="435"/>
    </location>
</feature>
<keyword evidence="7" id="KW-0653">Protein transport</keyword>
<keyword evidence="4" id="KW-1134">Transmembrane beta strand</keyword>
<feature type="region of interest" description="Disordered" evidence="11">
    <location>
        <begin position="35"/>
        <end position="64"/>
    </location>
</feature>
<evidence type="ECO:0000256" key="1">
    <source>
        <dbReference type="ARBA" id="ARBA00004442"/>
    </source>
</evidence>
<evidence type="ECO:0000256" key="2">
    <source>
        <dbReference type="ARBA" id="ARBA00006980"/>
    </source>
</evidence>
<dbReference type="PANTHER" id="PTHR30332">
    <property type="entry name" value="PROBABLE GENERAL SECRETION PATHWAY PROTEIN D"/>
    <property type="match status" value="1"/>
</dbReference>
<dbReference type="InterPro" id="IPR004846">
    <property type="entry name" value="T2SS/T3SS_dom"/>
</dbReference>
<dbReference type="KEGG" id="dao:Desac_0805"/>
<organism evidence="15 16">
    <name type="scientific">Desulfobacca acetoxidans (strain ATCC 700848 / DSM 11109 / ASRB2)</name>
    <dbReference type="NCBI Taxonomy" id="880072"/>
    <lineage>
        <taxon>Bacteria</taxon>
        <taxon>Pseudomonadati</taxon>
        <taxon>Thermodesulfobacteriota</taxon>
        <taxon>Desulfobaccia</taxon>
        <taxon>Desulfobaccales</taxon>
        <taxon>Desulfobaccaceae</taxon>
        <taxon>Desulfobacca</taxon>
    </lineage>
</organism>
<protein>
    <submittedName>
        <fullName evidence="15">General secretion pathway protein D</fullName>
    </submittedName>
</protein>
<dbReference type="HOGENOM" id="CLU_006756_1_2_7"/>
<keyword evidence="16" id="KW-1185">Reference proteome</keyword>
<reference evidence="16" key="2">
    <citation type="submission" date="2011-03" db="EMBL/GenBank/DDBJ databases">
        <title>The complete genome of Desulfobacca acetoxidans DSM 11109.</title>
        <authorList>
            <consortium name="US DOE Joint Genome Institute (JGI-PGF)"/>
            <person name="Lucas S."/>
            <person name="Copeland A."/>
            <person name="Lapidus A."/>
            <person name="Bruce D."/>
            <person name="Goodwin L."/>
            <person name="Pitluck S."/>
            <person name="Peters L."/>
            <person name="Kyrpides N."/>
            <person name="Mavromatis K."/>
            <person name="Ivanova N."/>
            <person name="Ovchinnikova G."/>
            <person name="Teshima H."/>
            <person name="Detter J.C."/>
            <person name="Han C."/>
            <person name="Land M."/>
            <person name="Hauser L."/>
            <person name="Markowitz V."/>
            <person name="Cheng J.-F."/>
            <person name="Hugenholtz P."/>
            <person name="Woyke T."/>
            <person name="Wu D."/>
            <person name="Spring S."/>
            <person name="Schueler E."/>
            <person name="Brambilla E."/>
            <person name="Klenk H.-P."/>
            <person name="Eisen J.A."/>
        </authorList>
    </citation>
    <scope>NUCLEOTIDE SEQUENCE [LARGE SCALE GENOMIC DNA]</scope>
    <source>
        <strain evidence="16">ATCC 700848 / DSM 11109 / ASRB2</strain>
    </source>
</reference>
<dbReference type="NCBIfam" id="TIGR02517">
    <property type="entry name" value="type_II_gspD"/>
    <property type="match status" value="1"/>
</dbReference>
<feature type="domain" description="GspD-like N0" evidence="14">
    <location>
        <begin position="103"/>
        <end position="172"/>
    </location>
</feature>